<evidence type="ECO:0000259" key="1">
    <source>
        <dbReference type="PROSITE" id="PS50943"/>
    </source>
</evidence>
<dbReference type="PROSITE" id="PS50943">
    <property type="entry name" value="HTH_CROC1"/>
    <property type="match status" value="1"/>
</dbReference>
<proteinExistence type="predicted"/>
<dbReference type="RefSeq" id="WP_378199443.1">
    <property type="nucleotide sequence ID" value="NZ_JBHLZP010000065.1"/>
</dbReference>
<dbReference type="Pfam" id="PF19054">
    <property type="entry name" value="DUF5753"/>
    <property type="match status" value="1"/>
</dbReference>
<dbReference type="EMBL" id="JBHLZP010000065">
    <property type="protein sequence ID" value="MFB9832886.1"/>
    <property type="molecule type" value="Genomic_DNA"/>
</dbReference>
<keyword evidence="3" id="KW-1185">Reference proteome</keyword>
<dbReference type="Proteomes" id="UP001589627">
    <property type="component" value="Unassembled WGS sequence"/>
</dbReference>
<evidence type="ECO:0000313" key="3">
    <source>
        <dbReference type="Proteomes" id="UP001589627"/>
    </source>
</evidence>
<dbReference type="SUPFAM" id="SSF47413">
    <property type="entry name" value="lambda repressor-like DNA-binding domains"/>
    <property type="match status" value="1"/>
</dbReference>
<feature type="domain" description="HTH cro/C1-type" evidence="1">
    <location>
        <begin position="16"/>
        <end position="70"/>
    </location>
</feature>
<name>A0ABV5YCX6_9ACTN</name>
<dbReference type="InterPro" id="IPR010982">
    <property type="entry name" value="Lambda_DNA-bd_dom_sf"/>
</dbReference>
<gene>
    <name evidence="2" type="ORF">ACFFNX_11895</name>
</gene>
<dbReference type="Gene3D" id="1.10.260.40">
    <property type="entry name" value="lambda repressor-like DNA-binding domains"/>
    <property type="match status" value="1"/>
</dbReference>
<dbReference type="CDD" id="cd00093">
    <property type="entry name" value="HTH_XRE"/>
    <property type="match status" value="1"/>
</dbReference>
<dbReference type="InterPro" id="IPR001387">
    <property type="entry name" value="Cro/C1-type_HTH"/>
</dbReference>
<dbReference type="Pfam" id="PF13560">
    <property type="entry name" value="HTH_31"/>
    <property type="match status" value="1"/>
</dbReference>
<comment type="caution">
    <text evidence="2">The sequence shown here is derived from an EMBL/GenBank/DDBJ whole genome shotgun (WGS) entry which is preliminary data.</text>
</comment>
<dbReference type="SMART" id="SM00530">
    <property type="entry name" value="HTH_XRE"/>
    <property type="match status" value="1"/>
</dbReference>
<reference evidence="2 3" key="1">
    <citation type="submission" date="2024-09" db="EMBL/GenBank/DDBJ databases">
        <authorList>
            <person name="Sun Q."/>
            <person name="Mori K."/>
        </authorList>
    </citation>
    <scope>NUCLEOTIDE SEQUENCE [LARGE SCALE GENOMIC DNA]</scope>
    <source>
        <strain evidence="2 3">TBRC 0563</strain>
    </source>
</reference>
<protein>
    <submittedName>
        <fullName evidence="2">Helix-turn-helix domain-containing protein</fullName>
    </submittedName>
</protein>
<accession>A0ABV5YCX6</accession>
<dbReference type="InterPro" id="IPR043917">
    <property type="entry name" value="DUF5753"/>
</dbReference>
<evidence type="ECO:0000313" key="2">
    <source>
        <dbReference type="EMBL" id="MFB9832886.1"/>
    </source>
</evidence>
<sequence>MPYTPTVRGRQLARELRHLREQAGMTGEQVAAKMSWEQSKISRMETAKMRITSGEVMELCESYGVDGDKRDQLVLLARSARQRDWWREYSDYVKKGFIDFLAFEAEARTSRGYEAQVIPGLLQCPEYARAILLGAQSRPTDEVDRGVEVRLARQKRVTQSKDPLHVWAVIDEAVLHRVVEHSSVMVKQLEHLLYLGELGNVSIQVLPYQAGIHAAIDGPFVLLTFDGYPDLLYIEHLVGCVYLEKPADTEQGRLIFDHLRSAAFNTSDSAVLIRDKVKELTR</sequence>
<organism evidence="2 3">
    <name type="scientific">Actinoallomurus acaciae</name>
    <dbReference type="NCBI Taxonomy" id="502577"/>
    <lineage>
        <taxon>Bacteria</taxon>
        <taxon>Bacillati</taxon>
        <taxon>Actinomycetota</taxon>
        <taxon>Actinomycetes</taxon>
        <taxon>Streptosporangiales</taxon>
        <taxon>Thermomonosporaceae</taxon>
        <taxon>Actinoallomurus</taxon>
    </lineage>
</organism>